<evidence type="ECO:0000313" key="2">
    <source>
        <dbReference type="EMBL" id="WEL19077.1"/>
    </source>
</evidence>
<dbReference type="Gene3D" id="3.10.180.10">
    <property type="entry name" value="2,3-Dihydroxybiphenyl 1,2-Dioxygenase, domain 1"/>
    <property type="match status" value="1"/>
</dbReference>
<dbReference type="Pfam" id="PF00903">
    <property type="entry name" value="Glyoxalase"/>
    <property type="match status" value="1"/>
</dbReference>
<dbReference type="InterPro" id="IPR037523">
    <property type="entry name" value="VOC_core"/>
</dbReference>
<gene>
    <name evidence="2" type="primary">gloA</name>
    <name evidence="2" type="ORF">SVXNc_0045</name>
</gene>
<dbReference type="InterPro" id="IPR004360">
    <property type="entry name" value="Glyas_Fos-R_dOase_dom"/>
</dbReference>
<evidence type="ECO:0000313" key="3">
    <source>
        <dbReference type="Proteomes" id="UP001218034"/>
    </source>
</evidence>
<dbReference type="InterPro" id="IPR029068">
    <property type="entry name" value="Glyas_Bleomycin-R_OHBP_Dase"/>
</dbReference>
<dbReference type="PANTHER" id="PTHR46036">
    <property type="entry name" value="LACTOYLGLUTATHIONE LYASE"/>
    <property type="match status" value="1"/>
</dbReference>
<keyword evidence="3" id="KW-1185">Reference proteome</keyword>
<protein>
    <submittedName>
        <fullName evidence="2">Lactoylglutathione lyase</fullName>
        <ecNumber evidence="2">4.4.1.5</ecNumber>
    </submittedName>
</protein>
<name>A0ABY8CD21_9ARCH</name>
<dbReference type="PANTHER" id="PTHR46036:SF5">
    <property type="entry name" value="LACTOYLGLUTATHIONE LYASE"/>
    <property type="match status" value="1"/>
</dbReference>
<dbReference type="Proteomes" id="UP001218034">
    <property type="component" value="Chromosome"/>
</dbReference>
<evidence type="ECO:0000259" key="1">
    <source>
        <dbReference type="PROSITE" id="PS51819"/>
    </source>
</evidence>
<accession>A0ABY8CD21</accession>
<dbReference type="SUPFAM" id="SSF54593">
    <property type="entry name" value="Glyoxalase/Bleomycin resistance protein/Dihydroxybiphenyl dioxygenase"/>
    <property type="match status" value="1"/>
</dbReference>
<dbReference type="GO" id="GO:0004462">
    <property type="term" value="F:lactoylglutathione lyase activity"/>
    <property type="evidence" value="ECO:0007669"/>
    <property type="project" value="UniProtKB-EC"/>
</dbReference>
<dbReference type="PROSITE" id="PS51819">
    <property type="entry name" value="VOC"/>
    <property type="match status" value="1"/>
</dbReference>
<dbReference type="RefSeq" id="WP_347721949.1">
    <property type="nucleotide sequence ID" value="NZ_CP104395.1"/>
</dbReference>
<dbReference type="EMBL" id="CP104395">
    <property type="protein sequence ID" value="WEL19077.1"/>
    <property type="molecule type" value="Genomic_DNA"/>
</dbReference>
<feature type="domain" description="VOC" evidence="1">
    <location>
        <begin position="2"/>
        <end position="123"/>
    </location>
</feature>
<organism evidence="2 3">
    <name type="scientific">Candidatus Nanohalococcus occultus</name>
    <dbReference type="NCBI Taxonomy" id="2978047"/>
    <lineage>
        <taxon>Archaea</taxon>
        <taxon>Candidatus Nanohalarchaeota</taxon>
        <taxon>Candidatus Nanohalarchaeota incertae sedis</taxon>
        <taxon>Candidatus Nanohalococcus</taxon>
    </lineage>
</organism>
<dbReference type="EC" id="4.4.1.5" evidence="2"/>
<proteinExistence type="predicted"/>
<sequence length="124" mass="14393">MELAHTMLRVSDPEKVIEFYREAFGFELRREKEMETFTLYFLRIPGQEAEIELTYNHGEDENYEKGDGFGHIAIRIDEDQELQEVYEKAVEAGGEDYRPPAECPGDYGFVKDPEGYEVEILDSA</sequence>
<keyword evidence="2" id="KW-0456">Lyase</keyword>
<reference evidence="2 3" key="1">
    <citation type="submission" date="2022-09" db="EMBL/GenBank/DDBJ databases">
        <title>Xylan utilization by haloarchaea-nanohaloarchaea associations.</title>
        <authorList>
            <person name="Yakimov M."/>
        </authorList>
    </citation>
    <scope>NUCLEOTIDE SEQUENCE [LARGE SCALE GENOMIC DNA]</scope>
    <source>
        <strain evidence="2 3">SVXNc</strain>
    </source>
</reference>
<dbReference type="GeneID" id="90589480"/>